<organism evidence="5">
    <name type="scientific">marine metagenome</name>
    <dbReference type="NCBI Taxonomy" id="408172"/>
    <lineage>
        <taxon>unclassified sequences</taxon>
        <taxon>metagenomes</taxon>
        <taxon>ecological metagenomes</taxon>
    </lineage>
</organism>
<evidence type="ECO:0000313" key="5">
    <source>
        <dbReference type="EMBL" id="SUZ48048.1"/>
    </source>
</evidence>
<keyword evidence="3" id="KW-0418">Kinase</keyword>
<dbReference type="PANTHER" id="PTHR43320">
    <property type="entry name" value="SUGAR KINASE"/>
    <property type="match status" value="1"/>
</dbReference>
<dbReference type="EMBL" id="UINC01000049">
    <property type="protein sequence ID" value="SUZ48048.1"/>
    <property type="molecule type" value="Genomic_DNA"/>
</dbReference>
<dbReference type="InterPro" id="IPR011611">
    <property type="entry name" value="PfkB_dom"/>
</dbReference>
<dbReference type="PROSITE" id="PS00584">
    <property type="entry name" value="PFKB_KINASES_2"/>
    <property type="match status" value="1"/>
</dbReference>
<dbReference type="Gene3D" id="3.30.1110.10">
    <property type="match status" value="1"/>
</dbReference>
<accession>A0A381N312</accession>
<sequence length="331" mass="34248">MVGPSTDVVGVGNAIVDVIAEVGHAFIDDHELVKNSMTLIDLDRANELEVAMPSGITASGGSAANTMVGVAGFGGVAAYLGLVAADDLGEAFRSDLRAAGVGFDVPGKVDGLPTARCLIQVTPDAQRTLNTYLGVSAHLSPDEIDEALVASASHLYCEGYLWDMEPAKAGIRHAMDVAARAGRTVSLTLSDSFCVNRHRDEWRELIVDRVDVAFGNADEFRALYEVDDLAHAADAVAGDVDVAFVTLGKAGSLVVSGSDRIRVVADELDHGVVDTTGAGDLYASGVLTGLSRGASLERAARLGSIAAAEIIGHLGARPEADLAAIAEQILS</sequence>
<dbReference type="InterPro" id="IPR052700">
    <property type="entry name" value="Carb_kinase_PfkB-like"/>
</dbReference>
<reference evidence="5" key="1">
    <citation type="submission" date="2018-05" db="EMBL/GenBank/DDBJ databases">
        <authorList>
            <person name="Lanie J.A."/>
            <person name="Ng W.-L."/>
            <person name="Kazmierczak K.M."/>
            <person name="Andrzejewski T.M."/>
            <person name="Davidsen T.M."/>
            <person name="Wayne K.J."/>
            <person name="Tettelin H."/>
            <person name="Glass J.I."/>
            <person name="Rusch D."/>
            <person name="Podicherti R."/>
            <person name="Tsui H.-C.T."/>
            <person name="Winkler M.E."/>
        </authorList>
    </citation>
    <scope>NUCLEOTIDE SEQUENCE</scope>
</reference>
<dbReference type="Gene3D" id="3.40.1190.20">
    <property type="match status" value="1"/>
</dbReference>
<name>A0A381N312_9ZZZZ</name>
<evidence type="ECO:0000256" key="2">
    <source>
        <dbReference type="ARBA" id="ARBA00022679"/>
    </source>
</evidence>
<comment type="similarity">
    <text evidence="1">Belongs to the carbohydrate kinase PfkB family.</text>
</comment>
<dbReference type="GO" id="GO:0016301">
    <property type="term" value="F:kinase activity"/>
    <property type="evidence" value="ECO:0007669"/>
    <property type="project" value="UniProtKB-KW"/>
</dbReference>
<dbReference type="AlphaFoldDB" id="A0A381N312"/>
<dbReference type="Pfam" id="PF00294">
    <property type="entry name" value="PfkB"/>
    <property type="match status" value="1"/>
</dbReference>
<feature type="domain" description="Carbohydrate kinase PfkB" evidence="4">
    <location>
        <begin position="38"/>
        <end position="318"/>
    </location>
</feature>
<dbReference type="SUPFAM" id="SSF53613">
    <property type="entry name" value="Ribokinase-like"/>
    <property type="match status" value="1"/>
</dbReference>
<evidence type="ECO:0000259" key="4">
    <source>
        <dbReference type="Pfam" id="PF00294"/>
    </source>
</evidence>
<evidence type="ECO:0000256" key="1">
    <source>
        <dbReference type="ARBA" id="ARBA00010688"/>
    </source>
</evidence>
<proteinExistence type="inferred from homology"/>
<dbReference type="InterPro" id="IPR029056">
    <property type="entry name" value="Ribokinase-like"/>
</dbReference>
<dbReference type="CDD" id="cd01168">
    <property type="entry name" value="adenosine_kinase"/>
    <property type="match status" value="1"/>
</dbReference>
<gene>
    <name evidence="5" type="ORF">METZ01_LOCUS902</name>
</gene>
<dbReference type="PANTHER" id="PTHR43320:SF3">
    <property type="entry name" value="CARBOHYDRATE KINASE PFKB DOMAIN-CONTAINING PROTEIN"/>
    <property type="match status" value="1"/>
</dbReference>
<dbReference type="InterPro" id="IPR002173">
    <property type="entry name" value="Carboh/pur_kinase_PfkB_CS"/>
</dbReference>
<evidence type="ECO:0000256" key="3">
    <source>
        <dbReference type="ARBA" id="ARBA00022777"/>
    </source>
</evidence>
<keyword evidence="2" id="KW-0808">Transferase</keyword>
<protein>
    <recommendedName>
        <fullName evidence="4">Carbohydrate kinase PfkB domain-containing protein</fullName>
    </recommendedName>
</protein>